<dbReference type="GO" id="GO:0071949">
    <property type="term" value="F:FAD binding"/>
    <property type="evidence" value="ECO:0007669"/>
    <property type="project" value="InterPro"/>
</dbReference>
<evidence type="ECO:0000313" key="8">
    <source>
        <dbReference type="Proteomes" id="UP000018144"/>
    </source>
</evidence>
<reference evidence="7 8" key="1">
    <citation type="journal article" date="2013" name="PLoS Genet.">
        <title>The genome and development-dependent transcriptomes of Pyronema confluens: a window into fungal evolution.</title>
        <authorList>
            <person name="Traeger S."/>
            <person name="Altegoer F."/>
            <person name="Freitag M."/>
            <person name="Gabaldon T."/>
            <person name="Kempken F."/>
            <person name="Kumar A."/>
            <person name="Marcet-Houben M."/>
            <person name="Poggeler S."/>
            <person name="Stajich J.E."/>
            <person name="Nowrousian M."/>
        </authorList>
    </citation>
    <scope>NUCLEOTIDE SEQUENCE [LARGE SCALE GENOMIC DNA]</scope>
    <source>
        <strain evidence="8">CBS 100304</strain>
        <tissue evidence="7">Vegetative mycelium</tissue>
    </source>
</reference>
<organism evidence="7 8">
    <name type="scientific">Pyronema omphalodes (strain CBS 100304)</name>
    <name type="common">Pyronema confluens</name>
    <dbReference type="NCBI Taxonomy" id="1076935"/>
    <lineage>
        <taxon>Eukaryota</taxon>
        <taxon>Fungi</taxon>
        <taxon>Dikarya</taxon>
        <taxon>Ascomycota</taxon>
        <taxon>Pezizomycotina</taxon>
        <taxon>Pezizomycetes</taxon>
        <taxon>Pezizales</taxon>
        <taxon>Pyronemataceae</taxon>
        <taxon>Pyronema</taxon>
    </lineage>
</organism>
<dbReference type="InterPro" id="IPR036318">
    <property type="entry name" value="FAD-bd_PCMH-like_sf"/>
</dbReference>
<keyword evidence="3" id="KW-0285">Flavoprotein</keyword>
<dbReference type="InterPro" id="IPR016169">
    <property type="entry name" value="FAD-bd_PCMH_sub2"/>
</dbReference>
<evidence type="ECO:0000256" key="2">
    <source>
        <dbReference type="ARBA" id="ARBA00005466"/>
    </source>
</evidence>
<dbReference type="Gene3D" id="3.40.462.20">
    <property type="match status" value="1"/>
</dbReference>
<dbReference type="GO" id="GO:0016491">
    <property type="term" value="F:oxidoreductase activity"/>
    <property type="evidence" value="ECO:0007669"/>
    <property type="project" value="UniProtKB-KW"/>
</dbReference>
<dbReference type="Pfam" id="PF01565">
    <property type="entry name" value="FAD_binding_4"/>
    <property type="match status" value="1"/>
</dbReference>
<dbReference type="eggNOG" id="ENOG502QVGN">
    <property type="taxonomic scope" value="Eukaryota"/>
</dbReference>
<dbReference type="SUPFAM" id="SSF56176">
    <property type="entry name" value="FAD-binding/transporter-associated domain-like"/>
    <property type="match status" value="1"/>
</dbReference>
<accession>U4LIA2</accession>
<gene>
    <name evidence="7" type="ORF">PCON_03087</name>
</gene>
<comment type="similarity">
    <text evidence="2">Belongs to the oxygen-dependent FAD-linked oxidoreductase family.</text>
</comment>
<evidence type="ECO:0000256" key="1">
    <source>
        <dbReference type="ARBA" id="ARBA00001974"/>
    </source>
</evidence>
<dbReference type="AlphaFoldDB" id="U4LIA2"/>
<keyword evidence="4" id="KW-0274">FAD</keyword>
<dbReference type="PANTHER" id="PTHR42973">
    <property type="entry name" value="BINDING OXIDOREDUCTASE, PUTATIVE (AFU_ORTHOLOGUE AFUA_1G17690)-RELATED"/>
    <property type="match status" value="1"/>
</dbReference>
<evidence type="ECO:0000313" key="7">
    <source>
        <dbReference type="EMBL" id="CCX16444.1"/>
    </source>
</evidence>
<dbReference type="OrthoDB" id="415825at2759"/>
<dbReference type="InterPro" id="IPR016167">
    <property type="entry name" value="FAD-bd_PCMH_sub1"/>
</dbReference>
<proteinExistence type="inferred from homology"/>
<evidence type="ECO:0000259" key="6">
    <source>
        <dbReference type="PROSITE" id="PS51387"/>
    </source>
</evidence>
<dbReference type="STRING" id="1076935.U4LIA2"/>
<dbReference type="InterPro" id="IPR006094">
    <property type="entry name" value="Oxid_FAD_bind_N"/>
</dbReference>
<feature type="domain" description="FAD-binding PCMH-type" evidence="6">
    <location>
        <begin position="29"/>
        <end position="226"/>
    </location>
</feature>
<dbReference type="Proteomes" id="UP000018144">
    <property type="component" value="Unassembled WGS sequence"/>
</dbReference>
<dbReference type="InterPro" id="IPR016166">
    <property type="entry name" value="FAD-bd_PCMH"/>
</dbReference>
<dbReference type="EMBL" id="HF936416">
    <property type="protein sequence ID" value="CCX16444.1"/>
    <property type="molecule type" value="Genomic_DNA"/>
</dbReference>
<dbReference type="Gene3D" id="3.30.43.10">
    <property type="entry name" value="Uridine Diphospho-n-acetylenolpyruvylglucosamine Reductase, domain 2"/>
    <property type="match status" value="1"/>
</dbReference>
<dbReference type="PANTHER" id="PTHR42973:SF39">
    <property type="entry name" value="FAD-BINDING PCMH-TYPE DOMAIN-CONTAINING PROTEIN"/>
    <property type="match status" value="1"/>
</dbReference>
<keyword evidence="5" id="KW-0560">Oxidoreductase</keyword>
<evidence type="ECO:0000256" key="3">
    <source>
        <dbReference type="ARBA" id="ARBA00022630"/>
    </source>
</evidence>
<dbReference type="PROSITE" id="PS51387">
    <property type="entry name" value="FAD_PCMH"/>
    <property type="match status" value="1"/>
</dbReference>
<comment type="cofactor">
    <cofactor evidence="1">
        <name>FAD</name>
        <dbReference type="ChEBI" id="CHEBI:57692"/>
    </cofactor>
</comment>
<evidence type="ECO:0000256" key="4">
    <source>
        <dbReference type="ARBA" id="ARBA00022827"/>
    </source>
</evidence>
<sequence length="437" mass="46508">MQCSGVKHTKPSATKTSRAMQLIVVLQFLVPLAAAFNARRSSLTDCLNAASVPILLTFSPSWQDATKPFNLRLTVNPAVVTIPRTKAEVSPISTEIASGLSGNMVIDMVEFQEVSCDASSTIATVGSGVRLGNMATRLFQLGERGIPHGTCSGVGIGGHATLGGFGLDSRLWGLTLDTVTSIDAVLANGTAVTASSSQNRDLFWALRGAGPGFAVITSFKMKTFPATPVNVNWAYTYVYGTAQKAAKAYSIAQAFGQTSAPKELGYGIMFFPGNQFIVRGVYHGPKANMDRILAPLLAQLTGLNDGKAPKAVVNTQGWIASLTELDGTTLQTSVRGYDKHDTFYAKSISTKESAPLSLTALNSMFTYLYTNPAPPNTIKDEAVEISNPLWARLGYPLVILQKHQLREALCGGIPLAVLGNDEGQEALSLHVLSVHLE</sequence>
<protein>
    <submittedName>
        <fullName evidence="7">Similar to Uncharacterized FAD-linked oxidoreductase ygaK acc. no. Q796Y5</fullName>
    </submittedName>
</protein>
<dbReference type="InterPro" id="IPR050416">
    <property type="entry name" value="FAD-linked_Oxidoreductase"/>
</dbReference>
<keyword evidence="8" id="KW-1185">Reference proteome</keyword>
<name>U4LIA2_PYROM</name>
<evidence type="ECO:0000256" key="5">
    <source>
        <dbReference type="ARBA" id="ARBA00023002"/>
    </source>
</evidence>
<dbReference type="Gene3D" id="3.30.465.10">
    <property type="match status" value="1"/>
</dbReference>
<dbReference type="OMA" id="FFYITSV"/>